<comment type="caution">
    <text evidence="1">The sequence shown here is derived from an EMBL/GenBank/DDBJ whole genome shotgun (WGS) entry which is preliminary data.</text>
</comment>
<evidence type="ECO:0000313" key="2">
    <source>
        <dbReference type="Proteomes" id="UP000765509"/>
    </source>
</evidence>
<protein>
    <submittedName>
        <fullName evidence="1">Uncharacterized protein</fullName>
    </submittedName>
</protein>
<evidence type="ECO:0000313" key="1">
    <source>
        <dbReference type="EMBL" id="MBW0490306.1"/>
    </source>
</evidence>
<sequence length="133" mass="15373">MQWHQYQMGVSAFHWVIKSHHPEDSSRLREKCQSQIPMTPSSNHQLFSFKVFLQGNTSNSFSRDIQESVPKQFVKSVNSPSIHLGNQDHSIQSGLIETCISIVHHGEIIQHNSFLNLSRYTFHQTINTDWLLS</sequence>
<name>A0A9Q3CS59_9BASI</name>
<organism evidence="1 2">
    <name type="scientific">Austropuccinia psidii MF-1</name>
    <dbReference type="NCBI Taxonomy" id="1389203"/>
    <lineage>
        <taxon>Eukaryota</taxon>
        <taxon>Fungi</taxon>
        <taxon>Dikarya</taxon>
        <taxon>Basidiomycota</taxon>
        <taxon>Pucciniomycotina</taxon>
        <taxon>Pucciniomycetes</taxon>
        <taxon>Pucciniales</taxon>
        <taxon>Sphaerophragmiaceae</taxon>
        <taxon>Austropuccinia</taxon>
    </lineage>
</organism>
<proteinExistence type="predicted"/>
<accession>A0A9Q3CS59</accession>
<dbReference type="Proteomes" id="UP000765509">
    <property type="component" value="Unassembled WGS sequence"/>
</dbReference>
<dbReference type="EMBL" id="AVOT02010509">
    <property type="protein sequence ID" value="MBW0490306.1"/>
    <property type="molecule type" value="Genomic_DNA"/>
</dbReference>
<keyword evidence="2" id="KW-1185">Reference proteome</keyword>
<gene>
    <name evidence="1" type="ORF">O181_030021</name>
</gene>
<reference evidence="1" key="1">
    <citation type="submission" date="2021-03" db="EMBL/GenBank/DDBJ databases">
        <title>Draft genome sequence of rust myrtle Austropuccinia psidii MF-1, a brazilian biotype.</title>
        <authorList>
            <person name="Quecine M.C."/>
            <person name="Pachon D.M.R."/>
            <person name="Bonatelli M.L."/>
            <person name="Correr F.H."/>
            <person name="Franceschini L.M."/>
            <person name="Leite T.F."/>
            <person name="Margarido G.R.A."/>
            <person name="Almeida C.A."/>
            <person name="Ferrarezi J.A."/>
            <person name="Labate C.A."/>
        </authorList>
    </citation>
    <scope>NUCLEOTIDE SEQUENCE</scope>
    <source>
        <strain evidence="1">MF-1</strain>
    </source>
</reference>
<dbReference type="AlphaFoldDB" id="A0A9Q3CS59"/>